<dbReference type="EC" id="2.6.1.11" evidence="3"/>
<evidence type="ECO:0000313" key="3">
    <source>
        <dbReference type="EMBL" id="VAW24220.1"/>
    </source>
</evidence>
<dbReference type="AlphaFoldDB" id="A0A3B0U5B0"/>
<dbReference type="EMBL" id="UOEP01000207">
    <property type="protein sequence ID" value="VAW24220.1"/>
    <property type="molecule type" value="Genomic_DNA"/>
</dbReference>
<name>A0A3B0U5B0_9ZZZZ</name>
<sequence length="457" mass="49953">MAKYSLQPVEVPKVSTKFRTITTKLPVPESLRIFESLSGSEPVSMMGQPPVVWDRAEGFQVYDQWGNKWLDWSSGVLITNAGHGRKEIINGLNEVINNHLLATYVFVHKRRAELTKMLQELSPDPSSYSVFILSTGSEATENCIKLAKTYAIEKYGPQKKYFVSFKNAFHGRTLGAQLAGGMDKLKTWIVDEGKTFIQVPFPDGYKNEDTSFGLFLDTLKGKGVRPEEVAGVMTESYQGVGPDFMPDEYARKLEAFCKEHDIVTIYDEVQSGFGRTGKMFAYEHYGVKPDLIACGKGISSSLPISAVIGRKDIMELYGPGSMTSTHSASPLPVVSAIENLKIIKKENLAGRAAGLGQVLLAGLGKIQEKYPDVLGCLHGRGLVAGIQVVKKGTRKPDPETAVKINEKCFHKGLLMFAPVGIAGECLKIAPPLIISEEAIIEGCNVLNEACDEILGGE</sequence>
<dbReference type="InterPro" id="IPR015422">
    <property type="entry name" value="PyrdxlP-dep_Trfase_small"/>
</dbReference>
<proteinExistence type="predicted"/>
<dbReference type="InterPro" id="IPR015421">
    <property type="entry name" value="PyrdxlP-dep_Trfase_major"/>
</dbReference>
<dbReference type="Pfam" id="PF00202">
    <property type="entry name" value="Aminotran_3"/>
    <property type="match status" value="1"/>
</dbReference>
<dbReference type="InterPro" id="IPR005814">
    <property type="entry name" value="Aminotrans_3"/>
</dbReference>
<dbReference type="PANTHER" id="PTHR11986">
    <property type="entry name" value="AMINOTRANSFERASE CLASS III"/>
    <property type="match status" value="1"/>
</dbReference>
<keyword evidence="3" id="KW-0808">Transferase</keyword>
<dbReference type="Gene3D" id="3.40.640.10">
    <property type="entry name" value="Type I PLP-dependent aspartate aminotransferase-like (Major domain)"/>
    <property type="match status" value="1"/>
</dbReference>
<keyword evidence="3" id="KW-0032">Aminotransferase</keyword>
<protein>
    <submittedName>
        <fullName evidence="3">Acetylornithine aminotransferase</fullName>
        <ecNumber evidence="3">2.6.1.11</ecNumber>
    </submittedName>
</protein>
<gene>
    <name evidence="3" type="ORF">MNBD_BACTEROID01-579</name>
</gene>
<dbReference type="InterPro" id="IPR050103">
    <property type="entry name" value="Class-III_PLP-dep_AT"/>
</dbReference>
<dbReference type="GO" id="GO:0042802">
    <property type="term" value="F:identical protein binding"/>
    <property type="evidence" value="ECO:0007669"/>
    <property type="project" value="TreeGrafter"/>
</dbReference>
<dbReference type="InterPro" id="IPR015424">
    <property type="entry name" value="PyrdxlP-dep_Trfase"/>
</dbReference>
<keyword evidence="2" id="KW-0663">Pyridoxal phosphate</keyword>
<reference evidence="3" key="1">
    <citation type="submission" date="2018-06" db="EMBL/GenBank/DDBJ databases">
        <authorList>
            <person name="Zhirakovskaya E."/>
        </authorList>
    </citation>
    <scope>NUCLEOTIDE SEQUENCE</scope>
</reference>
<evidence type="ECO:0000256" key="1">
    <source>
        <dbReference type="ARBA" id="ARBA00001933"/>
    </source>
</evidence>
<dbReference type="GO" id="GO:0003992">
    <property type="term" value="F:N2-acetyl-L-ornithine:2-oxoglutarate 5-aminotransferase activity"/>
    <property type="evidence" value="ECO:0007669"/>
    <property type="project" value="UniProtKB-EC"/>
</dbReference>
<dbReference type="GO" id="GO:0030170">
    <property type="term" value="F:pyridoxal phosphate binding"/>
    <property type="evidence" value="ECO:0007669"/>
    <property type="project" value="InterPro"/>
</dbReference>
<organism evidence="3">
    <name type="scientific">hydrothermal vent metagenome</name>
    <dbReference type="NCBI Taxonomy" id="652676"/>
    <lineage>
        <taxon>unclassified sequences</taxon>
        <taxon>metagenomes</taxon>
        <taxon>ecological metagenomes</taxon>
    </lineage>
</organism>
<accession>A0A3B0U5B0</accession>
<evidence type="ECO:0000256" key="2">
    <source>
        <dbReference type="ARBA" id="ARBA00022898"/>
    </source>
</evidence>
<comment type="cofactor">
    <cofactor evidence="1">
        <name>pyridoxal 5'-phosphate</name>
        <dbReference type="ChEBI" id="CHEBI:597326"/>
    </cofactor>
</comment>
<dbReference type="SUPFAM" id="SSF53383">
    <property type="entry name" value="PLP-dependent transferases"/>
    <property type="match status" value="1"/>
</dbReference>
<dbReference type="CDD" id="cd00610">
    <property type="entry name" value="OAT_like"/>
    <property type="match status" value="1"/>
</dbReference>
<dbReference type="Gene3D" id="3.90.1150.10">
    <property type="entry name" value="Aspartate Aminotransferase, domain 1"/>
    <property type="match status" value="1"/>
</dbReference>